<evidence type="ECO:0000313" key="2">
    <source>
        <dbReference type="EMBL" id="JAD65015.1"/>
    </source>
</evidence>
<feature type="compositionally biased region" description="Polar residues" evidence="1">
    <location>
        <begin position="1"/>
        <end position="12"/>
    </location>
</feature>
<name>A0A0A9BV12_ARUDO</name>
<reference evidence="2" key="2">
    <citation type="journal article" date="2015" name="Data Brief">
        <title>Shoot transcriptome of the giant reed, Arundo donax.</title>
        <authorList>
            <person name="Barrero R.A."/>
            <person name="Guerrero F.D."/>
            <person name="Moolhuijzen P."/>
            <person name="Goolsby J.A."/>
            <person name="Tidwell J."/>
            <person name="Bellgard S.E."/>
            <person name="Bellgard M.I."/>
        </authorList>
    </citation>
    <scope>NUCLEOTIDE SEQUENCE</scope>
    <source>
        <tissue evidence="2">Shoot tissue taken approximately 20 cm above the soil surface</tissue>
    </source>
</reference>
<reference evidence="2" key="1">
    <citation type="submission" date="2014-09" db="EMBL/GenBank/DDBJ databases">
        <authorList>
            <person name="Magalhaes I.L.F."/>
            <person name="Oliveira U."/>
            <person name="Santos F.R."/>
            <person name="Vidigal T.H.D.A."/>
            <person name="Brescovit A.D."/>
            <person name="Santos A.J."/>
        </authorList>
    </citation>
    <scope>NUCLEOTIDE SEQUENCE</scope>
    <source>
        <tissue evidence="2">Shoot tissue taken approximately 20 cm above the soil surface</tissue>
    </source>
</reference>
<evidence type="ECO:0000256" key="1">
    <source>
        <dbReference type="SAM" id="MobiDB-lite"/>
    </source>
</evidence>
<feature type="region of interest" description="Disordered" evidence="1">
    <location>
        <begin position="1"/>
        <end position="24"/>
    </location>
</feature>
<dbReference type="EMBL" id="GBRH01232880">
    <property type="protein sequence ID" value="JAD65015.1"/>
    <property type="molecule type" value="Transcribed_RNA"/>
</dbReference>
<protein>
    <submittedName>
        <fullName evidence="2">Uncharacterized protein</fullName>
    </submittedName>
</protein>
<sequence>MSRAAASSSLRTEASMASPARRDTHLLMELATTAQLPRQQLAVS</sequence>
<proteinExistence type="predicted"/>
<accession>A0A0A9BV12</accession>
<dbReference type="AlphaFoldDB" id="A0A0A9BV12"/>
<organism evidence="2">
    <name type="scientific">Arundo donax</name>
    <name type="common">Giant reed</name>
    <name type="synonym">Donax arundinaceus</name>
    <dbReference type="NCBI Taxonomy" id="35708"/>
    <lineage>
        <taxon>Eukaryota</taxon>
        <taxon>Viridiplantae</taxon>
        <taxon>Streptophyta</taxon>
        <taxon>Embryophyta</taxon>
        <taxon>Tracheophyta</taxon>
        <taxon>Spermatophyta</taxon>
        <taxon>Magnoliopsida</taxon>
        <taxon>Liliopsida</taxon>
        <taxon>Poales</taxon>
        <taxon>Poaceae</taxon>
        <taxon>PACMAD clade</taxon>
        <taxon>Arundinoideae</taxon>
        <taxon>Arundineae</taxon>
        <taxon>Arundo</taxon>
    </lineage>
</organism>